<protein>
    <submittedName>
        <fullName evidence="2">Uncharacterized protein</fullName>
    </submittedName>
</protein>
<evidence type="ECO:0000313" key="2">
    <source>
        <dbReference type="EMBL" id="KAK3311804.1"/>
    </source>
</evidence>
<accession>A0AAE0HSG4</accession>
<organism evidence="2 3">
    <name type="scientific">Apodospora peruviana</name>
    <dbReference type="NCBI Taxonomy" id="516989"/>
    <lineage>
        <taxon>Eukaryota</taxon>
        <taxon>Fungi</taxon>
        <taxon>Dikarya</taxon>
        <taxon>Ascomycota</taxon>
        <taxon>Pezizomycotina</taxon>
        <taxon>Sordariomycetes</taxon>
        <taxon>Sordariomycetidae</taxon>
        <taxon>Sordariales</taxon>
        <taxon>Lasiosphaeriaceae</taxon>
        <taxon>Apodospora</taxon>
    </lineage>
</organism>
<comment type="caution">
    <text evidence="2">The sequence shown here is derived from an EMBL/GenBank/DDBJ whole genome shotgun (WGS) entry which is preliminary data.</text>
</comment>
<evidence type="ECO:0000256" key="1">
    <source>
        <dbReference type="SAM" id="MobiDB-lite"/>
    </source>
</evidence>
<dbReference type="Proteomes" id="UP001283341">
    <property type="component" value="Unassembled WGS sequence"/>
</dbReference>
<feature type="region of interest" description="Disordered" evidence="1">
    <location>
        <begin position="223"/>
        <end position="251"/>
    </location>
</feature>
<reference evidence="2" key="2">
    <citation type="submission" date="2023-06" db="EMBL/GenBank/DDBJ databases">
        <authorList>
            <consortium name="Lawrence Berkeley National Laboratory"/>
            <person name="Haridas S."/>
            <person name="Hensen N."/>
            <person name="Bonometti L."/>
            <person name="Westerberg I."/>
            <person name="Brannstrom I.O."/>
            <person name="Guillou S."/>
            <person name="Cros-Aarteil S."/>
            <person name="Calhoun S."/>
            <person name="Kuo A."/>
            <person name="Mondo S."/>
            <person name="Pangilinan J."/>
            <person name="Riley R."/>
            <person name="Labutti K."/>
            <person name="Andreopoulos B."/>
            <person name="Lipzen A."/>
            <person name="Chen C."/>
            <person name="Yanf M."/>
            <person name="Daum C."/>
            <person name="Ng V."/>
            <person name="Clum A."/>
            <person name="Steindorff A."/>
            <person name="Ohm R."/>
            <person name="Martin F."/>
            <person name="Silar P."/>
            <person name="Natvig D."/>
            <person name="Lalanne C."/>
            <person name="Gautier V."/>
            <person name="Ament-Velasquez S.L."/>
            <person name="Kruys A."/>
            <person name="Hutchinson M.I."/>
            <person name="Powell A.J."/>
            <person name="Barry K."/>
            <person name="Miller A.N."/>
            <person name="Grigoriev I.V."/>
            <person name="Debuchy R."/>
            <person name="Gladieux P."/>
            <person name="Thoren M.H."/>
            <person name="Johannesson H."/>
        </authorList>
    </citation>
    <scope>NUCLEOTIDE SEQUENCE</scope>
    <source>
        <strain evidence="2">CBS 118394</strain>
    </source>
</reference>
<name>A0AAE0HSG4_9PEZI</name>
<evidence type="ECO:0000313" key="3">
    <source>
        <dbReference type="Proteomes" id="UP001283341"/>
    </source>
</evidence>
<sequence>MKDDSRQTGQEEAADAERSIRTQRRFGVWKPSLAIGSSLSVEGEDLSRIEMADRKIIQRRTWLEFYGNTGYFPELLEKAISERTQLDENDEENTLPISSLASTHKRAIEERVGVLCETGAIPYSDSYTLIWGGSIVDTCPDYGSFTRDRSARLDRYLQEHGGGWLWYEPPLKDEIGGRGPSVINSRSPASPRRLWCLDNTESWRKKTETMGHYRLEWDFADAGRRRKQSPSPTPTARASSGKSSSTARHPPLPLLLVDLPLLRINPKTYAAQTAKTVATIDKPMSIRCYELDVGVFTSSSSSSHPRLLLPTTNLASEPDILGATVPVFIFDTPPGLDFRQ</sequence>
<dbReference type="EMBL" id="JAUEDM010000019">
    <property type="protein sequence ID" value="KAK3311804.1"/>
    <property type="molecule type" value="Genomic_DNA"/>
</dbReference>
<gene>
    <name evidence="2" type="ORF">B0H66DRAFT_644926</name>
</gene>
<reference evidence="2" key="1">
    <citation type="journal article" date="2023" name="Mol. Phylogenet. Evol.">
        <title>Genome-scale phylogeny and comparative genomics of the fungal order Sordariales.</title>
        <authorList>
            <person name="Hensen N."/>
            <person name="Bonometti L."/>
            <person name="Westerberg I."/>
            <person name="Brannstrom I.O."/>
            <person name="Guillou S."/>
            <person name="Cros-Aarteil S."/>
            <person name="Calhoun S."/>
            <person name="Haridas S."/>
            <person name="Kuo A."/>
            <person name="Mondo S."/>
            <person name="Pangilinan J."/>
            <person name="Riley R."/>
            <person name="LaButti K."/>
            <person name="Andreopoulos B."/>
            <person name="Lipzen A."/>
            <person name="Chen C."/>
            <person name="Yan M."/>
            <person name="Daum C."/>
            <person name="Ng V."/>
            <person name="Clum A."/>
            <person name="Steindorff A."/>
            <person name="Ohm R.A."/>
            <person name="Martin F."/>
            <person name="Silar P."/>
            <person name="Natvig D.O."/>
            <person name="Lalanne C."/>
            <person name="Gautier V."/>
            <person name="Ament-Velasquez S.L."/>
            <person name="Kruys A."/>
            <person name="Hutchinson M.I."/>
            <person name="Powell A.J."/>
            <person name="Barry K."/>
            <person name="Miller A.N."/>
            <person name="Grigoriev I.V."/>
            <person name="Debuchy R."/>
            <person name="Gladieux P."/>
            <person name="Hiltunen Thoren M."/>
            <person name="Johannesson H."/>
        </authorList>
    </citation>
    <scope>NUCLEOTIDE SEQUENCE</scope>
    <source>
        <strain evidence="2">CBS 118394</strain>
    </source>
</reference>
<proteinExistence type="predicted"/>
<dbReference type="AlphaFoldDB" id="A0AAE0HSG4"/>
<keyword evidence="3" id="KW-1185">Reference proteome</keyword>